<dbReference type="EMBL" id="UYWW01005452">
    <property type="protein sequence ID" value="VDM14150.1"/>
    <property type="molecule type" value="Genomic_DNA"/>
</dbReference>
<dbReference type="AlphaFoldDB" id="A0A3P7DVN4"/>
<reference evidence="1 2" key="1">
    <citation type="submission" date="2018-11" db="EMBL/GenBank/DDBJ databases">
        <authorList>
            <consortium name="Pathogen Informatics"/>
        </authorList>
    </citation>
    <scope>NUCLEOTIDE SEQUENCE [LARGE SCALE GENOMIC DNA]</scope>
</reference>
<sequence>MKEMCICADNDDDDGLCLARKMNWVKKRTGEGGKHQSLSSSSSLSTLPPILTYIIASKFHINNSFWSTSSSHQQKHHHYHFYYHLPVFNQTKDRVITDKNILLQWYEQDKARRQEP</sequence>
<keyword evidence="2" id="KW-1185">Reference proteome</keyword>
<dbReference type="InParanoid" id="A0A3P7DVN4"/>
<protein>
    <submittedName>
        <fullName evidence="1">Uncharacterized protein</fullName>
    </submittedName>
</protein>
<dbReference type="Proteomes" id="UP000270924">
    <property type="component" value="Unassembled WGS sequence"/>
</dbReference>
<name>A0A3P7DVN4_WUCBA</name>
<proteinExistence type="predicted"/>
<gene>
    <name evidence="1" type="ORF">WBA_LOCUS7536</name>
</gene>
<evidence type="ECO:0000313" key="1">
    <source>
        <dbReference type="EMBL" id="VDM14150.1"/>
    </source>
</evidence>
<accession>A0A3P7DVN4</accession>
<evidence type="ECO:0000313" key="2">
    <source>
        <dbReference type="Proteomes" id="UP000270924"/>
    </source>
</evidence>
<organism evidence="1 2">
    <name type="scientific">Wuchereria bancrofti</name>
    <dbReference type="NCBI Taxonomy" id="6293"/>
    <lineage>
        <taxon>Eukaryota</taxon>
        <taxon>Metazoa</taxon>
        <taxon>Ecdysozoa</taxon>
        <taxon>Nematoda</taxon>
        <taxon>Chromadorea</taxon>
        <taxon>Rhabditida</taxon>
        <taxon>Spirurina</taxon>
        <taxon>Spiruromorpha</taxon>
        <taxon>Filarioidea</taxon>
        <taxon>Onchocercidae</taxon>
        <taxon>Wuchereria</taxon>
    </lineage>
</organism>